<name>A0A2N9AUU1_METEX</name>
<evidence type="ECO:0000256" key="3">
    <source>
        <dbReference type="ARBA" id="ARBA00022793"/>
    </source>
</evidence>
<evidence type="ECO:0000256" key="4">
    <source>
        <dbReference type="ARBA" id="ARBA00022975"/>
    </source>
</evidence>
<dbReference type="Proteomes" id="UP000233769">
    <property type="component" value="Chromosome tk0001"/>
</dbReference>
<feature type="binding site" evidence="7 9">
    <location>
        <position position="189"/>
    </location>
    <ligand>
        <name>substrate</name>
    </ligand>
</feature>
<keyword evidence="3 7" id="KW-0210">Decarboxylase</keyword>
<evidence type="ECO:0000256" key="6">
    <source>
        <dbReference type="ARBA" id="ARBA00049157"/>
    </source>
</evidence>
<dbReference type="AlphaFoldDB" id="A0A2N9AUU1"/>
<feature type="binding site" evidence="7 9">
    <location>
        <position position="119"/>
    </location>
    <ligand>
        <name>substrate</name>
    </ligand>
</feature>
<gene>
    <name evidence="7" type="primary">pyrF</name>
    <name evidence="12" type="ORF">TK0001_4487</name>
</gene>
<evidence type="ECO:0000256" key="7">
    <source>
        <dbReference type="HAMAP-Rule" id="MF_01200"/>
    </source>
</evidence>
<dbReference type="InterPro" id="IPR014732">
    <property type="entry name" value="OMPdecase"/>
</dbReference>
<dbReference type="InterPro" id="IPR013785">
    <property type="entry name" value="Aldolase_TIM"/>
</dbReference>
<sequence length="348" mass="36540">MPESADPRDRLIVALDLPDVETAERLVARIGDAATFYKIGYRLAYAGGLDFAARLAKSGKKTFLDLKLHDIGNTVEEGVRSASALGATFLTVHAYPQTMRAAVRGRGPGLKILAVTVLTSYDDADAAEAGYALPVAELVARRAEQAAEIGIDGIVCSAVEAGAVRNRIGPSGLIVTPGIRPAGAEAGDQKRVMTPGQARAAGIDHVVVGRPITGADDPPCRRAENRCRDGGRLNMAKGFWIVRVDVSDAEAYKAYAAANGAAFARFGGRFLVRGGAFEAVAGQARARNVIVEFPSYDDALACWNSDLYQSARALQKGGAEADILVIEGYDGPQPVVSEPSPMPGTASE</sequence>
<accession>A0A2N9AUU1</accession>
<feature type="binding site" evidence="7 9">
    <location>
        <position position="180"/>
    </location>
    <ligand>
        <name>substrate</name>
    </ligand>
</feature>
<dbReference type="SUPFAM" id="SSF51366">
    <property type="entry name" value="Ribulose-phoshate binding barrel"/>
    <property type="match status" value="1"/>
</dbReference>
<comment type="similarity">
    <text evidence="7">Belongs to the OMP decarboxylase family. Type 1 subfamily.</text>
</comment>
<proteinExistence type="inferred from homology"/>
<feature type="binding site" evidence="7">
    <location>
        <begin position="65"/>
        <end position="74"/>
    </location>
    <ligand>
        <name>substrate</name>
    </ligand>
</feature>
<dbReference type="InterPro" id="IPR010753">
    <property type="entry name" value="DUF1330"/>
</dbReference>
<dbReference type="PANTHER" id="PTHR32119:SF2">
    <property type="entry name" value="OROTIDINE 5'-PHOSPHATE DECARBOXYLASE"/>
    <property type="match status" value="1"/>
</dbReference>
<dbReference type="InterPro" id="IPR011060">
    <property type="entry name" value="RibuloseP-bd_barrel"/>
</dbReference>
<evidence type="ECO:0000256" key="1">
    <source>
        <dbReference type="ARBA" id="ARBA00002356"/>
    </source>
</evidence>
<evidence type="ECO:0000256" key="2">
    <source>
        <dbReference type="ARBA" id="ARBA00004861"/>
    </source>
</evidence>
<feature type="active site" description="For OMPdecase activity" evidence="8">
    <location>
        <position position="67"/>
    </location>
</feature>
<keyword evidence="4 7" id="KW-0665">Pyrimidine biosynthesis</keyword>
<evidence type="ECO:0000256" key="5">
    <source>
        <dbReference type="ARBA" id="ARBA00023239"/>
    </source>
</evidence>
<dbReference type="SUPFAM" id="SSF54909">
    <property type="entry name" value="Dimeric alpha+beta barrel"/>
    <property type="match status" value="1"/>
</dbReference>
<comment type="function">
    <text evidence="1 7">Catalyzes the decarboxylation of orotidine 5'-monophosphate (OMP) to uridine 5'-monophosphate (UMP).</text>
</comment>
<feature type="active site" description="Proton donor" evidence="7">
    <location>
        <position position="67"/>
    </location>
</feature>
<dbReference type="Pfam" id="PF07045">
    <property type="entry name" value="DUF1330"/>
    <property type="match status" value="1"/>
</dbReference>
<dbReference type="EC" id="4.1.1.23" evidence="7"/>
<dbReference type="PANTHER" id="PTHR32119">
    <property type="entry name" value="OROTIDINE 5'-PHOSPHATE DECARBOXYLASE"/>
    <property type="match status" value="1"/>
</dbReference>
<dbReference type="GO" id="GO:0044205">
    <property type="term" value="P:'de novo' UMP biosynthetic process"/>
    <property type="evidence" value="ECO:0007669"/>
    <property type="project" value="UniProtKB-UniRule"/>
</dbReference>
<dbReference type="PROSITE" id="PS00156">
    <property type="entry name" value="OMPDECASE"/>
    <property type="match status" value="1"/>
</dbReference>
<dbReference type="GO" id="GO:0006207">
    <property type="term" value="P:'de novo' pyrimidine nucleobase biosynthetic process"/>
    <property type="evidence" value="ECO:0007669"/>
    <property type="project" value="InterPro"/>
</dbReference>
<organism evidence="12 13">
    <name type="scientific">Methylorubrum extorquens</name>
    <name type="common">Methylobacterium dichloromethanicum</name>
    <name type="synonym">Methylobacterium extorquens</name>
    <dbReference type="NCBI Taxonomy" id="408"/>
    <lineage>
        <taxon>Bacteria</taxon>
        <taxon>Pseudomonadati</taxon>
        <taxon>Pseudomonadota</taxon>
        <taxon>Alphaproteobacteria</taxon>
        <taxon>Hyphomicrobiales</taxon>
        <taxon>Methylobacteriaceae</taxon>
        <taxon>Methylorubrum</taxon>
    </lineage>
</organism>
<dbReference type="NCBIfam" id="NF001273">
    <property type="entry name" value="PRK00230.1"/>
    <property type="match status" value="1"/>
</dbReference>
<protein>
    <recommendedName>
        <fullName evidence="7">Orotidine 5'-phosphate decarboxylase</fullName>
        <ecNumber evidence="7">4.1.1.23</ecNumber>
    </recommendedName>
    <alternativeName>
        <fullName evidence="7">OMP decarboxylase</fullName>
        <shortName evidence="7">OMPDCase</shortName>
        <shortName evidence="7">OMPdecase</shortName>
    </alternativeName>
</protein>
<dbReference type="Gene3D" id="3.30.70.100">
    <property type="match status" value="1"/>
</dbReference>
<evidence type="ECO:0000256" key="9">
    <source>
        <dbReference type="PIRSR" id="PIRSR614732-2"/>
    </source>
</evidence>
<dbReference type="EMBL" id="LT962688">
    <property type="protein sequence ID" value="SOR31089.1"/>
    <property type="molecule type" value="Genomic_DNA"/>
</dbReference>
<dbReference type="InterPro" id="IPR011008">
    <property type="entry name" value="Dimeric_a/b-barrel"/>
</dbReference>
<comment type="subunit">
    <text evidence="7">Homodimer.</text>
</comment>
<dbReference type="NCBIfam" id="TIGR01740">
    <property type="entry name" value="pyrF"/>
    <property type="match status" value="1"/>
</dbReference>
<feature type="active site" description="For OMPdecase activity" evidence="8">
    <location>
        <position position="65"/>
    </location>
</feature>
<feature type="binding site" evidence="7 9">
    <location>
        <position position="210"/>
    </location>
    <ligand>
        <name>substrate</name>
    </ligand>
</feature>
<dbReference type="HAMAP" id="MF_01200_B">
    <property type="entry name" value="OMPdecase_type1_B"/>
    <property type="match status" value="1"/>
</dbReference>
<dbReference type="SMART" id="SM00934">
    <property type="entry name" value="OMPdecase"/>
    <property type="match status" value="1"/>
</dbReference>
<keyword evidence="5 7" id="KW-0456">Lyase</keyword>
<feature type="domain" description="Orotidine 5'-phosphate decarboxylase" evidence="11">
    <location>
        <begin position="10"/>
        <end position="223"/>
    </location>
</feature>
<evidence type="ECO:0000259" key="11">
    <source>
        <dbReference type="SMART" id="SM00934"/>
    </source>
</evidence>
<dbReference type="Pfam" id="PF00215">
    <property type="entry name" value="OMPdecase"/>
    <property type="match status" value="1"/>
</dbReference>
<dbReference type="GO" id="GO:0005829">
    <property type="term" value="C:cytosol"/>
    <property type="evidence" value="ECO:0007669"/>
    <property type="project" value="TreeGrafter"/>
</dbReference>
<comment type="catalytic activity">
    <reaction evidence="6 7 10">
        <text>orotidine 5'-phosphate + H(+) = UMP + CO2</text>
        <dbReference type="Rhea" id="RHEA:11596"/>
        <dbReference type="ChEBI" id="CHEBI:15378"/>
        <dbReference type="ChEBI" id="CHEBI:16526"/>
        <dbReference type="ChEBI" id="CHEBI:57538"/>
        <dbReference type="ChEBI" id="CHEBI:57865"/>
        <dbReference type="EC" id="4.1.1.23"/>
    </reaction>
</comment>
<dbReference type="InterPro" id="IPR001754">
    <property type="entry name" value="OMPdeCOase_dom"/>
</dbReference>
<evidence type="ECO:0000313" key="12">
    <source>
        <dbReference type="EMBL" id="SOR31089.1"/>
    </source>
</evidence>
<evidence type="ECO:0000313" key="13">
    <source>
        <dbReference type="Proteomes" id="UP000233769"/>
    </source>
</evidence>
<dbReference type="GO" id="GO:0004590">
    <property type="term" value="F:orotidine-5'-phosphate decarboxylase activity"/>
    <property type="evidence" value="ECO:0007669"/>
    <property type="project" value="UniProtKB-UniRule"/>
</dbReference>
<dbReference type="CDD" id="cd04725">
    <property type="entry name" value="OMP_decarboxylase_like"/>
    <property type="match status" value="1"/>
</dbReference>
<evidence type="ECO:0000256" key="10">
    <source>
        <dbReference type="RuleBase" id="RU000512"/>
    </source>
</evidence>
<dbReference type="Gene3D" id="3.20.20.70">
    <property type="entry name" value="Aldolase class I"/>
    <property type="match status" value="1"/>
</dbReference>
<feature type="binding site" evidence="7 9">
    <location>
        <position position="209"/>
    </location>
    <ligand>
        <name>substrate</name>
    </ligand>
</feature>
<dbReference type="UniPathway" id="UPA00070">
    <property type="reaction ID" value="UER00120"/>
</dbReference>
<dbReference type="InterPro" id="IPR047596">
    <property type="entry name" value="OMPdecase_bac"/>
</dbReference>
<feature type="active site" description="For OMPdecase activity" evidence="8">
    <location>
        <position position="70"/>
    </location>
</feature>
<evidence type="ECO:0000256" key="8">
    <source>
        <dbReference type="PIRSR" id="PIRSR614732-1"/>
    </source>
</evidence>
<feature type="binding site" evidence="7 9">
    <location>
        <position position="38"/>
    </location>
    <ligand>
        <name>substrate</name>
    </ligand>
</feature>
<feature type="binding site" evidence="7 9">
    <location>
        <position position="16"/>
    </location>
    <ligand>
        <name>substrate</name>
    </ligand>
</feature>
<dbReference type="InterPro" id="IPR018089">
    <property type="entry name" value="OMPdecase_AS"/>
</dbReference>
<comment type="pathway">
    <text evidence="2 7 10">Pyrimidine metabolism; UMP biosynthesis via de novo pathway; UMP from orotate: step 2/2.</text>
</comment>
<reference evidence="13" key="1">
    <citation type="submission" date="2017-10" db="EMBL/GenBank/DDBJ databases">
        <authorList>
            <person name="Regsiter A."/>
            <person name="William W."/>
        </authorList>
    </citation>
    <scope>NUCLEOTIDE SEQUENCE [LARGE SCALE GENOMIC DNA]</scope>
</reference>